<dbReference type="InterPro" id="IPR000531">
    <property type="entry name" value="Beta-barrel_TonB"/>
</dbReference>
<comment type="caution">
    <text evidence="13">The sequence shown here is derived from an EMBL/GenBank/DDBJ whole genome shotgun (WGS) entry which is preliminary data.</text>
</comment>
<evidence type="ECO:0000259" key="12">
    <source>
        <dbReference type="Pfam" id="PF07715"/>
    </source>
</evidence>
<sequence length="995" mass="106598">MNEPTWKKRLFTTSLFAGALFAATSPFVAVAQEADEPVVETTAAQGDEAEARQQRITVTGSRLVRRDEVAESPILTVGQDALVTSGLTTVEQYLNTLPQITPNLSSQSNNPSSNGRAVLDLRGLGSGRNLVLVNGRRGMPSFAGGAVDINTIPSALVERVEIITGGAASTYGADAVAGVANFIMRDNFEGVEVDGQYRAAMENGDAVEWGSGITMGSNFADGRGNAVLSMNYFTREVLGKGARDFSAQASSTTSIFPDGSWNTGTATPSQAAVDAIFGPGLCATNGGGGGFGFNPDGSLFCTGVAGNPNRNIVGYTGPESAIATAFAPDLFSYNFEPDNNLILPLNRWNVYSSVDYDINDYVRAYGQFIFTNYNAEQELAPTPAGGTTGFTIPVTNPFIAGNAPLQALLASRANPTAPFAISKRFNALGGRVGSTTHDVWQMTMGFDGKLMGTETWTYDVYMSQGRSTLNEIQTGNVRRDRVQTLLDAADGGASLCAGGLNLLGNAPISQSCIDYISLTAKNLTEIEQKIIEGSIQGEMFQLPAGPIQTAFGIQYRELDYDFQPDSGLQPGIVAGFNQQLPTSGYLDWYDLYTEALIPVVKDMPFAEEVTLTAGYRVTDNSRSGTSDSWKINGDWKVNDYLRFRGGYQKAIRSPSITELFAPVLNNFPTFTNQDPCNTSVGSTTNPEYGRAGANGAQVQALCAIQSGLAGGATFNQPSGQATGLTGGNVNLSPEESDSYTIGFVLSSPFTGNSFVESLGLTVDYWSIELDKQIGAFAATTIVQRCFNRDGANPTYDPANAWCQLFERDPSNGGVINLSQTNTNDLALETSGVDITGRWGVDLDTYGALNWNLVATWIEAYKSGTTVTATDPMYEYVGTIGSLTGSAVPEWKFTLNSTYTYDDLRLTLATRYIQNMSHANRVTGGSAASNTNVPETWYFDLNGSYNLTDYVTLRAGVNNLFDQEPRLYTPNVQANTDPSQYDVVGRSAFVGVNLRF</sequence>
<keyword evidence="7 8" id="KW-0998">Cell outer membrane</keyword>
<dbReference type="STRING" id="1280954.HPO_02832"/>
<dbReference type="SUPFAM" id="SSF56935">
    <property type="entry name" value="Porins"/>
    <property type="match status" value="1"/>
</dbReference>
<feature type="domain" description="TonB-dependent receptor plug" evidence="12">
    <location>
        <begin position="73"/>
        <end position="179"/>
    </location>
</feature>
<dbReference type="Pfam" id="PF00593">
    <property type="entry name" value="TonB_dep_Rec_b-barrel"/>
    <property type="match status" value="1"/>
</dbReference>
<feature type="chain" id="PRO_5001615767" evidence="10">
    <location>
        <begin position="32"/>
        <end position="995"/>
    </location>
</feature>
<comment type="subcellular location">
    <subcellularLocation>
        <location evidence="1 8">Cell outer membrane</location>
        <topology evidence="1 8">Multi-pass membrane protein</topology>
    </subcellularLocation>
</comment>
<feature type="domain" description="TonB-dependent receptor-like beta-barrel" evidence="11">
    <location>
        <begin position="534"/>
        <end position="959"/>
    </location>
</feature>
<keyword evidence="3 8" id="KW-1134">Transmembrane beta strand</keyword>
<evidence type="ECO:0000256" key="6">
    <source>
        <dbReference type="ARBA" id="ARBA00023136"/>
    </source>
</evidence>
<dbReference type="Gene3D" id="2.40.170.20">
    <property type="entry name" value="TonB-dependent receptor, beta-barrel domain"/>
    <property type="match status" value="1"/>
</dbReference>
<evidence type="ECO:0000313" key="14">
    <source>
        <dbReference type="Proteomes" id="UP000027100"/>
    </source>
</evidence>
<evidence type="ECO:0000256" key="2">
    <source>
        <dbReference type="ARBA" id="ARBA00022448"/>
    </source>
</evidence>
<keyword evidence="10" id="KW-0732">Signal</keyword>
<keyword evidence="5 9" id="KW-0798">TonB box</keyword>
<keyword evidence="13" id="KW-0675">Receptor</keyword>
<evidence type="ECO:0000256" key="7">
    <source>
        <dbReference type="ARBA" id="ARBA00023237"/>
    </source>
</evidence>
<keyword evidence="14" id="KW-1185">Reference proteome</keyword>
<feature type="signal peptide" evidence="10">
    <location>
        <begin position="1"/>
        <end position="31"/>
    </location>
</feature>
<dbReference type="RefSeq" id="WP_035594151.1">
    <property type="nucleotide sequence ID" value="NZ_ARYM01000002.1"/>
</dbReference>
<evidence type="ECO:0000256" key="5">
    <source>
        <dbReference type="ARBA" id="ARBA00023077"/>
    </source>
</evidence>
<dbReference type="InterPro" id="IPR037066">
    <property type="entry name" value="Plug_dom_sf"/>
</dbReference>
<dbReference type="PROSITE" id="PS52016">
    <property type="entry name" value="TONB_DEPENDENT_REC_3"/>
    <property type="match status" value="1"/>
</dbReference>
<gene>
    <name evidence="13" type="ORF">HPO_02832</name>
</gene>
<dbReference type="AlphaFoldDB" id="A0A062VKX6"/>
<name>A0A062VKX6_9PROT</name>
<dbReference type="PANTHER" id="PTHR47234">
    <property type="match status" value="1"/>
</dbReference>
<evidence type="ECO:0000256" key="9">
    <source>
        <dbReference type="RuleBase" id="RU003357"/>
    </source>
</evidence>
<dbReference type="InterPro" id="IPR036942">
    <property type="entry name" value="Beta-barrel_TonB_sf"/>
</dbReference>
<dbReference type="InterPro" id="IPR012910">
    <property type="entry name" value="Plug_dom"/>
</dbReference>
<organism evidence="13 14">
    <name type="scientific">Hyphomonas polymorpha PS728</name>
    <dbReference type="NCBI Taxonomy" id="1280954"/>
    <lineage>
        <taxon>Bacteria</taxon>
        <taxon>Pseudomonadati</taxon>
        <taxon>Pseudomonadota</taxon>
        <taxon>Alphaproteobacteria</taxon>
        <taxon>Hyphomonadales</taxon>
        <taxon>Hyphomonadaceae</taxon>
        <taxon>Hyphomonas</taxon>
    </lineage>
</organism>
<comment type="similarity">
    <text evidence="8 9">Belongs to the TonB-dependent receptor family.</text>
</comment>
<dbReference type="GO" id="GO:0009279">
    <property type="term" value="C:cell outer membrane"/>
    <property type="evidence" value="ECO:0007669"/>
    <property type="project" value="UniProtKB-SubCell"/>
</dbReference>
<evidence type="ECO:0000256" key="10">
    <source>
        <dbReference type="SAM" id="SignalP"/>
    </source>
</evidence>
<dbReference type="eggNOG" id="COG4771">
    <property type="taxonomic scope" value="Bacteria"/>
</dbReference>
<dbReference type="Proteomes" id="UP000027100">
    <property type="component" value="Unassembled WGS sequence"/>
</dbReference>
<evidence type="ECO:0000256" key="8">
    <source>
        <dbReference type="PROSITE-ProRule" id="PRU01360"/>
    </source>
</evidence>
<evidence type="ECO:0000256" key="3">
    <source>
        <dbReference type="ARBA" id="ARBA00022452"/>
    </source>
</evidence>
<evidence type="ECO:0000256" key="4">
    <source>
        <dbReference type="ARBA" id="ARBA00022692"/>
    </source>
</evidence>
<dbReference type="Pfam" id="PF07715">
    <property type="entry name" value="Plug"/>
    <property type="match status" value="1"/>
</dbReference>
<dbReference type="OrthoDB" id="7051241at2"/>
<proteinExistence type="inferred from homology"/>
<accession>A0A062VKX6</accession>
<protein>
    <submittedName>
        <fullName evidence="13">TonB-dependent receptor</fullName>
    </submittedName>
</protein>
<keyword evidence="2 8" id="KW-0813">Transport</keyword>
<evidence type="ECO:0000256" key="1">
    <source>
        <dbReference type="ARBA" id="ARBA00004571"/>
    </source>
</evidence>
<dbReference type="InterPro" id="IPR039426">
    <property type="entry name" value="TonB-dep_rcpt-like"/>
</dbReference>
<dbReference type="PANTHER" id="PTHR47234:SF2">
    <property type="entry name" value="TONB-DEPENDENT RECEPTOR"/>
    <property type="match status" value="1"/>
</dbReference>
<keyword evidence="4 8" id="KW-0812">Transmembrane</keyword>
<evidence type="ECO:0000313" key="13">
    <source>
        <dbReference type="EMBL" id="KDA00314.1"/>
    </source>
</evidence>
<keyword evidence="6 8" id="KW-0472">Membrane</keyword>
<dbReference type="eggNOG" id="COG4206">
    <property type="taxonomic scope" value="Bacteria"/>
</dbReference>
<dbReference type="EMBL" id="ARYM01000002">
    <property type="protein sequence ID" value="KDA00314.1"/>
    <property type="molecule type" value="Genomic_DNA"/>
</dbReference>
<dbReference type="Gene3D" id="2.170.130.10">
    <property type="entry name" value="TonB-dependent receptor, plug domain"/>
    <property type="match status" value="1"/>
</dbReference>
<evidence type="ECO:0000259" key="11">
    <source>
        <dbReference type="Pfam" id="PF00593"/>
    </source>
</evidence>
<dbReference type="PATRIC" id="fig|1280954.3.peg.579"/>
<reference evidence="13 14" key="1">
    <citation type="journal article" date="2014" name="Antonie Van Leeuwenhoek">
        <title>Hyphomonas beringensis sp. nov. and Hyphomonas chukchiensis sp. nov., isolated from surface seawater of the Bering Sea and Chukchi Sea.</title>
        <authorList>
            <person name="Li C."/>
            <person name="Lai Q."/>
            <person name="Li G."/>
            <person name="Dong C."/>
            <person name="Wang J."/>
            <person name="Liao Y."/>
            <person name="Shao Z."/>
        </authorList>
    </citation>
    <scope>NUCLEOTIDE SEQUENCE [LARGE SCALE GENOMIC DNA]</scope>
    <source>
        <strain evidence="13 14">PS728</strain>
    </source>
</reference>